<gene>
    <name evidence="8" type="ORF">WJX74_007158</name>
</gene>
<dbReference type="Gene3D" id="1.20.5.110">
    <property type="match status" value="2"/>
</dbReference>
<dbReference type="CDD" id="cd15841">
    <property type="entry name" value="SNARE_Qc"/>
    <property type="match status" value="1"/>
</dbReference>
<dbReference type="InterPro" id="IPR000727">
    <property type="entry name" value="T_SNARE_dom"/>
</dbReference>
<evidence type="ECO:0000256" key="2">
    <source>
        <dbReference type="ARBA" id="ARBA00009480"/>
    </source>
</evidence>
<comment type="similarity">
    <text evidence="2">Belongs to the SNAP-25 family.</text>
</comment>
<keyword evidence="5" id="KW-0472">Membrane</keyword>
<dbReference type="PANTHER" id="PTHR19305">
    <property type="entry name" value="SYNAPTOSOMAL ASSOCIATED PROTEIN"/>
    <property type="match status" value="1"/>
</dbReference>
<proteinExistence type="inferred from homology"/>
<evidence type="ECO:0000259" key="7">
    <source>
        <dbReference type="PROSITE" id="PS50192"/>
    </source>
</evidence>
<dbReference type="GO" id="GO:0015031">
    <property type="term" value="P:protein transport"/>
    <property type="evidence" value="ECO:0007669"/>
    <property type="project" value="UniProtKB-KW"/>
</dbReference>
<dbReference type="Pfam" id="PF12352">
    <property type="entry name" value="V-SNARE_C"/>
    <property type="match status" value="1"/>
</dbReference>
<dbReference type="GO" id="GO:0005886">
    <property type="term" value="C:plasma membrane"/>
    <property type="evidence" value="ECO:0007669"/>
    <property type="project" value="TreeGrafter"/>
</dbReference>
<dbReference type="SUPFAM" id="SSF58038">
    <property type="entry name" value="SNARE fusion complex"/>
    <property type="match status" value="2"/>
</dbReference>
<dbReference type="PROSITE" id="PS50192">
    <property type="entry name" value="T_SNARE"/>
    <property type="match status" value="2"/>
</dbReference>
<evidence type="ECO:0000256" key="4">
    <source>
        <dbReference type="ARBA" id="ARBA00022927"/>
    </source>
</evidence>
<evidence type="ECO:0000313" key="8">
    <source>
        <dbReference type="EMBL" id="KAK9834669.1"/>
    </source>
</evidence>
<dbReference type="CDD" id="cd15861">
    <property type="entry name" value="SNARE_SNAP25N_23N_29N_SEC9N"/>
    <property type="match status" value="1"/>
</dbReference>
<evidence type="ECO:0000256" key="5">
    <source>
        <dbReference type="ARBA" id="ARBA00023136"/>
    </source>
</evidence>
<protein>
    <recommendedName>
        <fullName evidence="7">t-SNARE coiled-coil homology domain-containing protein</fullName>
    </recommendedName>
</protein>
<dbReference type="Proteomes" id="UP001438707">
    <property type="component" value="Unassembled WGS sequence"/>
</dbReference>
<evidence type="ECO:0000256" key="1">
    <source>
        <dbReference type="ARBA" id="ARBA00004370"/>
    </source>
</evidence>
<feature type="region of interest" description="Disordered" evidence="6">
    <location>
        <begin position="1"/>
        <end position="70"/>
    </location>
</feature>
<evidence type="ECO:0000256" key="6">
    <source>
        <dbReference type="SAM" id="MobiDB-lite"/>
    </source>
</evidence>
<comment type="subcellular location">
    <subcellularLocation>
        <location evidence="1">Membrane</location>
    </subcellularLocation>
</comment>
<keyword evidence="4" id="KW-0653">Protein transport</keyword>
<organism evidence="8 9">
    <name type="scientific">Apatococcus lobatus</name>
    <dbReference type="NCBI Taxonomy" id="904363"/>
    <lineage>
        <taxon>Eukaryota</taxon>
        <taxon>Viridiplantae</taxon>
        <taxon>Chlorophyta</taxon>
        <taxon>core chlorophytes</taxon>
        <taxon>Trebouxiophyceae</taxon>
        <taxon>Chlorellales</taxon>
        <taxon>Chlorellaceae</taxon>
        <taxon>Apatococcus</taxon>
    </lineage>
</organism>
<comment type="caution">
    <text evidence="8">The sequence shown here is derived from an EMBL/GenBank/DDBJ whole genome shotgun (WGS) entry which is preliminary data.</text>
</comment>
<dbReference type="GO" id="GO:0031201">
    <property type="term" value="C:SNARE complex"/>
    <property type="evidence" value="ECO:0007669"/>
    <property type="project" value="InterPro"/>
</dbReference>
<accession>A0AAW1RLS6</accession>
<evidence type="ECO:0000256" key="3">
    <source>
        <dbReference type="ARBA" id="ARBA00022448"/>
    </source>
</evidence>
<feature type="domain" description="T-SNARE coiled-coil homology" evidence="7">
    <location>
        <begin position="79"/>
        <end position="141"/>
    </location>
</feature>
<feature type="compositionally biased region" description="Low complexity" evidence="6">
    <location>
        <begin position="15"/>
        <end position="39"/>
    </location>
</feature>
<dbReference type="InterPro" id="IPR044766">
    <property type="entry name" value="NPSN/SNAP25-like_N_SNARE"/>
</dbReference>
<name>A0AAW1RLS6_9CHLO</name>
<feature type="compositionally biased region" description="Basic and acidic residues" evidence="6">
    <location>
        <begin position="205"/>
        <end position="230"/>
    </location>
</feature>
<evidence type="ECO:0000313" key="9">
    <source>
        <dbReference type="Proteomes" id="UP001438707"/>
    </source>
</evidence>
<feature type="domain" description="T-SNARE coiled-coil homology" evidence="7">
    <location>
        <begin position="251"/>
        <end position="313"/>
    </location>
</feature>
<keyword evidence="3" id="KW-0813">Transport</keyword>
<dbReference type="PANTHER" id="PTHR19305:SF9">
    <property type="entry name" value="SYNAPTOSOMAL-ASSOCIATED PROTEIN 29"/>
    <property type="match status" value="1"/>
</dbReference>
<dbReference type="EMBL" id="JALJOS010000009">
    <property type="protein sequence ID" value="KAK9834669.1"/>
    <property type="molecule type" value="Genomic_DNA"/>
</dbReference>
<feature type="region of interest" description="Disordered" evidence="6">
    <location>
        <begin position="165"/>
        <end position="243"/>
    </location>
</feature>
<dbReference type="GO" id="GO:0005484">
    <property type="term" value="F:SNAP receptor activity"/>
    <property type="evidence" value="ECO:0007669"/>
    <property type="project" value="InterPro"/>
</dbReference>
<dbReference type="AlphaFoldDB" id="A0AAW1RLS6"/>
<dbReference type="SMART" id="SM00397">
    <property type="entry name" value="t_SNARE"/>
    <property type="match status" value="2"/>
</dbReference>
<reference evidence="8 9" key="1">
    <citation type="journal article" date="2024" name="Nat. Commun.">
        <title>Phylogenomics reveals the evolutionary origins of lichenization in chlorophyte algae.</title>
        <authorList>
            <person name="Puginier C."/>
            <person name="Libourel C."/>
            <person name="Otte J."/>
            <person name="Skaloud P."/>
            <person name="Haon M."/>
            <person name="Grisel S."/>
            <person name="Petersen M."/>
            <person name="Berrin J.G."/>
            <person name="Delaux P.M."/>
            <person name="Dal Grande F."/>
            <person name="Keller J."/>
        </authorList>
    </citation>
    <scope>NUCLEOTIDE SEQUENCE [LARGE SCALE GENOMIC DNA]</scope>
    <source>
        <strain evidence="8 9">SAG 2145</strain>
    </source>
</reference>
<sequence length="320" mass="36111">MATRQPEPWTRRRPPGAQAAPAVQAAPATQAAPVTAATPLEATSGVPPGDPMSYYNSTKRPEGYSPYTEEEQVMVTQARRTHEETTEHARRALQAAERTKEIGAGTLDELHRQGKRLEMIDRDLQEIDADVEESKSILRYMRRCCIFFLCASCCDCDGNKLRDETRKSRVKMRQNARKQEMVQMAQEDQLRRQAQQNGAEPPMTEEEKRDELLTKPSDARERLRKTRDMDSATNGPQLGDGLANADRVAIQTETATQDDYLDKIEDALGHLKQMGVEMNEELEDQDHRITNLQLQTEGTVQNLTQVTTGANKDWSLNKKA</sequence>
<keyword evidence="9" id="KW-1185">Reference proteome</keyword>